<evidence type="ECO:0000313" key="2">
    <source>
        <dbReference type="EMBL" id="KAK7472987.1"/>
    </source>
</evidence>
<evidence type="ECO:0000256" key="1">
    <source>
        <dbReference type="SAM" id="MobiDB-lite"/>
    </source>
</evidence>
<feature type="compositionally biased region" description="Polar residues" evidence="1">
    <location>
        <begin position="182"/>
        <end position="191"/>
    </location>
</feature>
<dbReference type="EMBL" id="JBANRG010000001">
    <property type="protein sequence ID" value="KAK7472987.1"/>
    <property type="molecule type" value="Genomic_DNA"/>
</dbReference>
<organism evidence="2 3">
    <name type="scientific">Marasmiellus scandens</name>
    <dbReference type="NCBI Taxonomy" id="2682957"/>
    <lineage>
        <taxon>Eukaryota</taxon>
        <taxon>Fungi</taxon>
        <taxon>Dikarya</taxon>
        <taxon>Basidiomycota</taxon>
        <taxon>Agaricomycotina</taxon>
        <taxon>Agaricomycetes</taxon>
        <taxon>Agaricomycetidae</taxon>
        <taxon>Agaricales</taxon>
        <taxon>Marasmiineae</taxon>
        <taxon>Omphalotaceae</taxon>
        <taxon>Marasmiellus</taxon>
    </lineage>
</organism>
<protein>
    <submittedName>
        <fullName evidence="2">Uncharacterized protein</fullName>
    </submittedName>
</protein>
<proteinExistence type="predicted"/>
<comment type="caution">
    <text evidence="2">The sequence shown here is derived from an EMBL/GenBank/DDBJ whole genome shotgun (WGS) entry which is preliminary data.</text>
</comment>
<accession>A0ABR1K749</accession>
<sequence length="241" mass="26478">MGSPFEQFGCLDELIQVIYHKFDRFVLLSNVTDDEWTVHVGLSGEQGRWWQGSWKDTDVFKAIGSKSSHQLQEAFAQKLADCIIQGNVFISNCNDSAAQMKLTLSPPGKEPAHLPLTEMSAAAAASWSTSVFLDIAMRAQSRKNQLHGSEVATSSSIVPSSSFRGTDGVSDSTSVKESESSNVPESRLSNEATEKNVKRKKIEPPAAQSRSQPKPRKGASLANPNKKARRYQAQEFESDEE</sequence>
<reference evidence="2 3" key="1">
    <citation type="submission" date="2024-01" db="EMBL/GenBank/DDBJ databases">
        <title>A draft genome for the cacao thread blight pathogen Marasmiellus scandens.</title>
        <authorList>
            <person name="Baruah I.K."/>
            <person name="Leung J."/>
            <person name="Bukari Y."/>
            <person name="Amoako-Attah I."/>
            <person name="Meinhardt L.W."/>
            <person name="Bailey B.A."/>
            <person name="Cohen S.P."/>
        </authorList>
    </citation>
    <scope>NUCLEOTIDE SEQUENCE [LARGE SCALE GENOMIC DNA]</scope>
    <source>
        <strain evidence="2 3">GH-19</strain>
    </source>
</reference>
<feature type="compositionally biased region" description="Low complexity" evidence="1">
    <location>
        <begin position="149"/>
        <end position="162"/>
    </location>
</feature>
<evidence type="ECO:0000313" key="3">
    <source>
        <dbReference type="Proteomes" id="UP001498398"/>
    </source>
</evidence>
<keyword evidence="3" id="KW-1185">Reference proteome</keyword>
<name>A0ABR1K749_9AGAR</name>
<gene>
    <name evidence="2" type="ORF">VKT23_001091</name>
</gene>
<dbReference type="Proteomes" id="UP001498398">
    <property type="component" value="Unassembled WGS sequence"/>
</dbReference>
<feature type="region of interest" description="Disordered" evidence="1">
    <location>
        <begin position="146"/>
        <end position="241"/>
    </location>
</feature>